<sequence>MSNYNYNYDPSGTTYEIVGTTYDTPAYDTGYGTTTYDPNTGAYDQHLDYETDDSRRHHRERVDDDGVYRHRDVDRRADGSTRAHREYDNPNTGTSYHRDVDRRPDGTAYVHRDYDNPNTGISYHRDYEQ</sequence>
<reference evidence="2" key="2">
    <citation type="journal article" date="2023" name="IMA Fungus">
        <title>Comparative genomic study of the Penicillium genus elucidates a diverse pangenome and 15 lateral gene transfer events.</title>
        <authorList>
            <person name="Petersen C."/>
            <person name="Sorensen T."/>
            <person name="Nielsen M.R."/>
            <person name="Sondergaard T.E."/>
            <person name="Sorensen J.L."/>
            <person name="Fitzpatrick D.A."/>
            <person name="Frisvad J.C."/>
            <person name="Nielsen K.L."/>
        </authorList>
    </citation>
    <scope>NUCLEOTIDE SEQUENCE</scope>
    <source>
        <strain evidence="2">IBT 15544</strain>
    </source>
</reference>
<reference evidence="2" key="1">
    <citation type="submission" date="2022-12" db="EMBL/GenBank/DDBJ databases">
        <authorList>
            <person name="Petersen C."/>
        </authorList>
    </citation>
    <scope>NUCLEOTIDE SEQUENCE</scope>
    <source>
        <strain evidence="2">IBT 15544</strain>
    </source>
</reference>
<comment type="caution">
    <text evidence="2">The sequence shown here is derived from an EMBL/GenBank/DDBJ whole genome shotgun (WGS) entry which is preliminary data.</text>
</comment>
<proteinExistence type="predicted"/>
<gene>
    <name evidence="2" type="ORF">N7498_006924</name>
</gene>
<feature type="region of interest" description="Disordered" evidence="1">
    <location>
        <begin position="36"/>
        <end position="129"/>
    </location>
</feature>
<organism evidence="2 3">
    <name type="scientific">Penicillium cinerascens</name>
    <dbReference type="NCBI Taxonomy" id="70096"/>
    <lineage>
        <taxon>Eukaryota</taxon>
        <taxon>Fungi</taxon>
        <taxon>Dikarya</taxon>
        <taxon>Ascomycota</taxon>
        <taxon>Pezizomycotina</taxon>
        <taxon>Eurotiomycetes</taxon>
        <taxon>Eurotiomycetidae</taxon>
        <taxon>Eurotiales</taxon>
        <taxon>Aspergillaceae</taxon>
        <taxon>Penicillium</taxon>
    </lineage>
</organism>
<dbReference type="AlphaFoldDB" id="A0A9W9JK04"/>
<dbReference type="RefSeq" id="XP_058306235.1">
    <property type="nucleotide sequence ID" value="XM_058453986.1"/>
</dbReference>
<dbReference type="Proteomes" id="UP001150904">
    <property type="component" value="Unassembled WGS sequence"/>
</dbReference>
<evidence type="ECO:0000313" key="3">
    <source>
        <dbReference type="Proteomes" id="UP001150904"/>
    </source>
</evidence>
<accession>A0A9W9JK04</accession>
<dbReference type="GeneID" id="83181287"/>
<feature type="compositionally biased region" description="Basic and acidic residues" evidence="1">
    <location>
        <begin position="45"/>
        <end position="88"/>
    </location>
</feature>
<feature type="compositionally biased region" description="Basic and acidic residues" evidence="1">
    <location>
        <begin position="96"/>
        <end position="115"/>
    </location>
</feature>
<dbReference type="OrthoDB" id="4525958at2759"/>
<name>A0A9W9JK04_9EURO</name>
<keyword evidence="3" id="KW-1185">Reference proteome</keyword>
<dbReference type="EMBL" id="JAPQKR010000014">
    <property type="protein sequence ID" value="KAJ5197807.1"/>
    <property type="molecule type" value="Genomic_DNA"/>
</dbReference>
<evidence type="ECO:0000256" key="1">
    <source>
        <dbReference type="SAM" id="MobiDB-lite"/>
    </source>
</evidence>
<evidence type="ECO:0000313" key="2">
    <source>
        <dbReference type="EMBL" id="KAJ5197807.1"/>
    </source>
</evidence>
<protein>
    <submittedName>
        <fullName evidence="2">Uncharacterized protein</fullName>
    </submittedName>
</protein>